<dbReference type="AlphaFoldDB" id="A0A2P8CJ84"/>
<proteinExistence type="predicted"/>
<evidence type="ECO:0000313" key="3">
    <source>
        <dbReference type="EMBL" id="PSK85019.1"/>
    </source>
</evidence>
<keyword evidence="2" id="KW-0812">Transmembrane</keyword>
<keyword evidence="2" id="KW-1133">Transmembrane helix</keyword>
<feature type="transmembrane region" description="Helical" evidence="2">
    <location>
        <begin position="173"/>
        <end position="193"/>
    </location>
</feature>
<feature type="compositionally biased region" description="Basic and acidic residues" evidence="1">
    <location>
        <begin position="1"/>
        <end position="12"/>
    </location>
</feature>
<accession>A0A2P8CJ84</accession>
<keyword evidence="4" id="KW-1185">Reference proteome</keyword>
<dbReference type="OrthoDB" id="8478704at2"/>
<reference evidence="3 4" key="1">
    <citation type="submission" date="2018-03" db="EMBL/GenBank/DDBJ databases">
        <title>Genomic Encyclopedia of Archaeal and Bacterial Type Strains, Phase II (KMG-II): from individual species to whole genera.</title>
        <authorList>
            <person name="Goeker M."/>
        </authorList>
    </citation>
    <scope>NUCLEOTIDE SEQUENCE [LARGE SCALE GENOMIC DNA]</scope>
    <source>
        <strain evidence="3 4">DSM 45312</strain>
    </source>
</reference>
<feature type="transmembrane region" description="Helical" evidence="2">
    <location>
        <begin position="90"/>
        <end position="108"/>
    </location>
</feature>
<feature type="transmembrane region" description="Helical" evidence="2">
    <location>
        <begin position="142"/>
        <end position="161"/>
    </location>
</feature>
<evidence type="ECO:0000256" key="1">
    <source>
        <dbReference type="SAM" id="MobiDB-lite"/>
    </source>
</evidence>
<feature type="transmembrane region" description="Helical" evidence="2">
    <location>
        <begin position="31"/>
        <end position="49"/>
    </location>
</feature>
<dbReference type="EMBL" id="PYGA01000038">
    <property type="protein sequence ID" value="PSK85019.1"/>
    <property type="molecule type" value="Genomic_DNA"/>
</dbReference>
<feature type="transmembrane region" description="Helical" evidence="2">
    <location>
        <begin position="55"/>
        <end position="78"/>
    </location>
</feature>
<feature type="transmembrane region" description="Helical" evidence="2">
    <location>
        <begin position="263"/>
        <end position="283"/>
    </location>
</feature>
<feature type="transmembrane region" description="Helical" evidence="2">
    <location>
        <begin position="205"/>
        <end position="227"/>
    </location>
</feature>
<feature type="transmembrane region" description="Helical" evidence="2">
    <location>
        <begin position="295"/>
        <end position="313"/>
    </location>
</feature>
<feature type="transmembrane region" description="Helical" evidence="2">
    <location>
        <begin position="325"/>
        <end position="345"/>
    </location>
</feature>
<evidence type="ECO:0000256" key="2">
    <source>
        <dbReference type="SAM" id="Phobius"/>
    </source>
</evidence>
<protein>
    <submittedName>
        <fullName evidence="3">Uncharacterized protein</fullName>
    </submittedName>
</protein>
<organism evidence="3 4">
    <name type="scientific">Murinocardiopsis flavida</name>
    <dbReference type="NCBI Taxonomy" id="645275"/>
    <lineage>
        <taxon>Bacteria</taxon>
        <taxon>Bacillati</taxon>
        <taxon>Actinomycetota</taxon>
        <taxon>Actinomycetes</taxon>
        <taxon>Streptosporangiales</taxon>
        <taxon>Nocardiopsidaceae</taxon>
        <taxon>Murinocardiopsis</taxon>
    </lineage>
</organism>
<dbReference type="Proteomes" id="UP000240542">
    <property type="component" value="Unassembled WGS sequence"/>
</dbReference>
<sequence>MTAHPERPERPESAAAVERPRAPKGRLGPRMASVLGLLVLSPVAAEYLIGYDDSVGALLALLGGLLILGPLYGGAAVLIREAARRTGRGLPTMLLLGTAFGVIQAGLVDQSMFNDAYRDIDYWDDARLPTLVPMLGVSVHQALGFVTGHAVWSICAPIVVIESLAPRRAAVPWLRTPGLVVVAVLYLLASAVISSDHYDTEGAVASAPQLAGAAAVAAALVAAAFAVGRRPGRAGGRWTPHPLLVGGTALVLLGAFQFTPPNWAGAVGAIALLGALAGLMALWSRGAAWGPMHRFAVFGGALLVNALIAFLVVPLEGPTPAAKLAHNSVLLLCVAGLLAAAAVAIRRADRGRGNTPAGG</sequence>
<feature type="transmembrane region" description="Helical" evidence="2">
    <location>
        <begin position="239"/>
        <end position="257"/>
    </location>
</feature>
<dbReference type="RefSeq" id="WP_146165717.1">
    <property type="nucleotide sequence ID" value="NZ_PYGA01000038.1"/>
</dbReference>
<name>A0A2P8CJ84_9ACTN</name>
<comment type="caution">
    <text evidence="3">The sequence shown here is derived from an EMBL/GenBank/DDBJ whole genome shotgun (WGS) entry which is preliminary data.</text>
</comment>
<feature type="region of interest" description="Disordered" evidence="1">
    <location>
        <begin position="1"/>
        <end position="24"/>
    </location>
</feature>
<gene>
    <name evidence="3" type="ORF">CLV63_13818</name>
</gene>
<evidence type="ECO:0000313" key="4">
    <source>
        <dbReference type="Proteomes" id="UP000240542"/>
    </source>
</evidence>
<keyword evidence="2" id="KW-0472">Membrane</keyword>